<reference evidence="1 2" key="1">
    <citation type="submission" date="2014-11" db="EMBL/GenBank/DDBJ databases">
        <title>Genomics and ecophysiology of heterotrophic nitrogen fixing bacteria isolated from estuarine surface water.</title>
        <authorList>
            <person name="Bentzon-Tilia M."/>
            <person name="Severin I."/>
            <person name="Hansen L.H."/>
            <person name="Riemann L."/>
        </authorList>
    </citation>
    <scope>NUCLEOTIDE SEQUENCE [LARGE SCALE GENOMIC DNA]</scope>
    <source>
        <strain evidence="1 2">BAL398</strain>
    </source>
</reference>
<organism evidence="1 2">
    <name type="scientific">Rhodopseudomonas palustris</name>
    <dbReference type="NCBI Taxonomy" id="1076"/>
    <lineage>
        <taxon>Bacteria</taxon>
        <taxon>Pseudomonadati</taxon>
        <taxon>Pseudomonadota</taxon>
        <taxon>Alphaproteobacteria</taxon>
        <taxon>Hyphomicrobiales</taxon>
        <taxon>Nitrobacteraceae</taxon>
        <taxon>Rhodopseudomonas</taxon>
    </lineage>
</organism>
<comment type="caution">
    <text evidence="1">The sequence shown here is derived from an EMBL/GenBank/DDBJ whole genome shotgun (WGS) entry which is preliminary data.</text>
</comment>
<dbReference type="PATRIC" id="fig|1076.23.peg.2608"/>
<dbReference type="Proteomes" id="UP000032515">
    <property type="component" value="Unassembled WGS sequence"/>
</dbReference>
<dbReference type="AlphaFoldDB" id="A0A0D7EPJ4"/>
<evidence type="ECO:0000313" key="1">
    <source>
        <dbReference type="EMBL" id="KIZ42596.1"/>
    </source>
</evidence>
<proteinExistence type="predicted"/>
<sequence>MNVSRSILQRRLVMSTRRRKPILSGSIDSQDLIGFLVFGPFDQQPSFWPAGSELIIAMRRADTQAGKAWGQPSALPAT</sequence>
<gene>
    <name evidence="1" type="ORF">OO17_12625</name>
</gene>
<evidence type="ECO:0000313" key="2">
    <source>
        <dbReference type="Proteomes" id="UP000032515"/>
    </source>
</evidence>
<name>A0A0D7EPJ4_RHOPL</name>
<dbReference type="EMBL" id="JXXE01000248">
    <property type="protein sequence ID" value="KIZ42596.1"/>
    <property type="molecule type" value="Genomic_DNA"/>
</dbReference>
<accession>A0A0D7EPJ4</accession>
<protein>
    <submittedName>
        <fullName evidence="1">Uncharacterized protein</fullName>
    </submittedName>
</protein>